<keyword evidence="3" id="KW-1185">Reference proteome</keyword>
<evidence type="ECO:0000256" key="1">
    <source>
        <dbReference type="SAM" id="MobiDB-lite"/>
    </source>
</evidence>
<protein>
    <recommendedName>
        <fullName evidence="4">BAR domain-containing protein</fullName>
    </recommendedName>
</protein>
<organism evidence="2 3">
    <name type="scientific">Stentor coeruleus</name>
    <dbReference type="NCBI Taxonomy" id="5963"/>
    <lineage>
        <taxon>Eukaryota</taxon>
        <taxon>Sar</taxon>
        <taxon>Alveolata</taxon>
        <taxon>Ciliophora</taxon>
        <taxon>Postciliodesmatophora</taxon>
        <taxon>Heterotrichea</taxon>
        <taxon>Heterotrichida</taxon>
        <taxon>Stentoridae</taxon>
        <taxon>Stentor</taxon>
    </lineage>
</organism>
<dbReference type="AlphaFoldDB" id="A0A1R2CDC6"/>
<name>A0A1R2CDC6_9CILI</name>
<reference evidence="2 3" key="1">
    <citation type="submission" date="2016-11" db="EMBL/GenBank/DDBJ databases">
        <title>The macronuclear genome of Stentor coeruleus: a giant cell with tiny introns.</title>
        <authorList>
            <person name="Slabodnick M."/>
            <person name="Ruby J.G."/>
            <person name="Reiff S.B."/>
            <person name="Swart E.C."/>
            <person name="Gosai S."/>
            <person name="Prabakaran S."/>
            <person name="Witkowska E."/>
            <person name="Larue G.E."/>
            <person name="Fisher S."/>
            <person name="Freeman R.M."/>
            <person name="Gunawardena J."/>
            <person name="Chu W."/>
            <person name="Stover N.A."/>
            <person name="Gregory B.D."/>
            <person name="Nowacki M."/>
            <person name="Derisi J."/>
            <person name="Roy S.W."/>
            <person name="Marshall W.F."/>
            <person name="Sood P."/>
        </authorList>
    </citation>
    <scope>NUCLEOTIDE SEQUENCE [LARGE SCALE GENOMIC DNA]</scope>
    <source>
        <strain evidence="2">WM001</strain>
    </source>
</reference>
<evidence type="ECO:0000313" key="2">
    <source>
        <dbReference type="EMBL" id="OMJ87009.1"/>
    </source>
</evidence>
<feature type="region of interest" description="Disordered" evidence="1">
    <location>
        <begin position="117"/>
        <end position="139"/>
    </location>
</feature>
<dbReference type="InterPro" id="IPR027267">
    <property type="entry name" value="AH/BAR_dom_sf"/>
</dbReference>
<gene>
    <name evidence="2" type="ORF">SteCoe_11336</name>
</gene>
<dbReference type="Proteomes" id="UP000187209">
    <property type="component" value="Unassembled WGS sequence"/>
</dbReference>
<proteinExistence type="predicted"/>
<evidence type="ECO:0008006" key="4">
    <source>
        <dbReference type="Google" id="ProtNLM"/>
    </source>
</evidence>
<sequence>MERDPSARFDNKARDYKDLQDFMKKIIKTEESIIQTRTNFKKKWMEIANIENNQDLSRGLTSYSKALDEIERTHRETLLIMKTNALESLKKYPERLKEQRRSLSACSKAQKDYEESEARLKRLQSTKDQRKVDQKELEGAVTSKEEKKKILAAKQESTEKIIEDRNKAHCEDVKNLILLLTHSKLSLHADSLQVYTEAFQEILKIKDQ</sequence>
<evidence type="ECO:0000313" key="3">
    <source>
        <dbReference type="Proteomes" id="UP000187209"/>
    </source>
</evidence>
<dbReference type="Gene3D" id="1.20.1270.60">
    <property type="entry name" value="Arfaptin homology (AH) domain/BAR domain"/>
    <property type="match status" value="1"/>
</dbReference>
<accession>A0A1R2CDC6</accession>
<dbReference type="SUPFAM" id="SSF103657">
    <property type="entry name" value="BAR/IMD domain-like"/>
    <property type="match status" value="1"/>
</dbReference>
<comment type="caution">
    <text evidence="2">The sequence shown here is derived from an EMBL/GenBank/DDBJ whole genome shotgun (WGS) entry which is preliminary data.</text>
</comment>
<dbReference type="EMBL" id="MPUH01000188">
    <property type="protein sequence ID" value="OMJ87009.1"/>
    <property type="molecule type" value="Genomic_DNA"/>
</dbReference>